<gene>
    <name evidence="3" type="ORF">FHP25_30880</name>
</gene>
<keyword evidence="4" id="KW-1185">Reference proteome</keyword>
<dbReference type="AlphaFoldDB" id="A0A5C8PCM3"/>
<evidence type="ECO:0000256" key="1">
    <source>
        <dbReference type="ARBA" id="ARBA00007227"/>
    </source>
</evidence>
<reference evidence="3 4" key="1">
    <citation type="submission" date="2019-06" db="EMBL/GenBank/DDBJ databases">
        <title>New taxonomy in bacterial strain CC-CFT640, isolated from vineyard.</title>
        <authorList>
            <person name="Lin S.-Y."/>
            <person name="Tsai C.-F."/>
            <person name="Young C.-C."/>
        </authorList>
    </citation>
    <scope>NUCLEOTIDE SEQUENCE [LARGE SCALE GENOMIC DNA]</scope>
    <source>
        <strain evidence="3 4">CC-CFT640</strain>
    </source>
</reference>
<accession>A0A5C8PCM3</accession>
<dbReference type="RefSeq" id="WP_147850856.1">
    <property type="nucleotide sequence ID" value="NZ_VDUZ01000046.1"/>
</dbReference>
<dbReference type="EMBL" id="VDUZ01000046">
    <property type="protein sequence ID" value="TXL71234.1"/>
    <property type="molecule type" value="Genomic_DNA"/>
</dbReference>
<name>A0A5C8PCM3_9HYPH</name>
<evidence type="ECO:0000313" key="4">
    <source>
        <dbReference type="Proteomes" id="UP000321638"/>
    </source>
</evidence>
<dbReference type="Pfam" id="PF06114">
    <property type="entry name" value="Peptidase_M78"/>
    <property type="match status" value="1"/>
</dbReference>
<feature type="domain" description="HTH cro/C1-type" evidence="2">
    <location>
        <begin position="10"/>
        <end position="65"/>
    </location>
</feature>
<dbReference type="Proteomes" id="UP000321638">
    <property type="component" value="Unassembled WGS sequence"/>
</dbReference>
<dbReference type="PANTHER" id="PTHR43236:SF1">
    <property type="entry name" value="BLL7220 PROTEIN"/>
    <property type="match status" value="1"/>
</dbReference>
<dbReference type="PANTHER" id="PTHR43236">
    <property type="entry name" value="ANTITOXIN HIGA1"/>
    <property type="match status" value="1"/>
</dbReference>
<dbReference type="Gene3D" id="1.10.260.40">
    <property type="entry name" value="lambda repressor-like DNA-binding domains"/>
    <property type="match status" value="1"/>
</dbReference>
<dbReference type="PROSITE" id="PS50943">
    <property type="entry name" value="HTH_CROC1"/>
    <property type="match status" value="1"/>
</dbReference>
<dbReference type="OrthoDB" id="9794834at2"/>
<dbReference type="SMART" id="SM00530">
    <property type="entry name" value="HTH_XRE"/>
    <property type="match status" value="1"/>
</dbReference>
<evidence type="ECO:0000259" key="2">
    <source>
        <dbReference type="PROSITE" id="PS50943"/>
    </source>
</evidence>
<dbReference type="InterPro" id="IPR010982">
    <property type="entry name" value="Lambda_DNA-bd_dom_sf"/>
</dbReference>
<dbReference type="Gene3D" id="1.10.10.2910">
    <property type="match status" value="1"/>
</dbReference>
<sequence>MTPNLIGTRIKALREERGLSQDDVAALFGFKDRQTVSAIETGERRVSAEELLVAVEKLKAPLDFFTDPFLLVGEGRFSWRQTGVGAERLSAYERSAGRWVAAFRAIAPQVGRAAPLLRRALGITRHHPFEDAMAAGERFAAEFDLGDVPALRLADVMERELGILVLMVDAFQGISGAACRLPELDVVLINRHEVAGRRHFDLAHELFHILTWDVMPPEHAEEARETGGNRVEQLANSFASAVLMPAPVLERFGGWPEGDKALIARLKSVAADLHVTASALKWRLVALDRLKPARARAIPDSALRMARAPAGSVPPPLFSRSFMEVLALAIDEGRVSARRAAGLLDMTLDDLADLFMTHGVKSPIEL</sequence>
<dbReference type="CDD" id="cd00093">
    <property type="entry name" value="HTH_XRE"/>
    <property type="match status" value="1"/>
</dbReference>
<proteinExistence type="inferred from homology"/>
<comment type="similarity">
    <text evidence="1">Belongs to the short-chain fatty acyl-CoA assimilation regulator (ScfR) family.</text>
</comment>
<dbReference type="InterPro" id="IPR052345">
    <property type="entry name" value="Rad_response_metalloprotease"/>
</dbReference>
<protein>
    <submittedName>
        <fullName evidence="3">ImmA/IrrE family metallo-endopeptidase</fullName>
    </submittedName>
</protein>
<evidence type="ECO:0000313" key="3">
    <source>
        <dbReference type="EMBL" id="TXL71234.1"/>
    </source>
</evidence>
<dbReference type="InterPro" id="IPR001387">
    <property type="entry name" value="Cro/C1-type_HTH"/>
</dbReference>
<dbReference type="GO" id="GO:0003677">
    <property type="term" value="F:DNA binding"/>
    <property type="evidence" value="ECO:0007669"/>
    <property type="project" value="InterPro"/>
</dbReference>
<dbReference type="InterPro" id="IPR010359">
    <property type="entry name" value="IrrE_HExxH"/>
</dbReference>
<comment type="caution">
    <text evidence="3">The sequence shown here is derived from an EMBL/GenBank/DDBJ whole genome shotgun (WGS) entry which is preliminary data.</text>
</comment>
<organism evidence="3 4">
    <name type="scientific">Vineibacter terrae</name>
    <dbReference type="NCBI Taxonomy" id="2586908"/>
    <lineage>
        <taxon>Bacteria</taxon>
        <taxon>Pseudomonadati</taxon>
        <taxon>Pseudomonadota</taxon>
        <taxon>Alphaproteobacteria</taxon>
        <taxon>Hyphomicrobiales</taxon>
        <taxon>Vineibacter</taxon>
    </lineage>
</organism>
<dbReference type="SUPFAM" id="SSF47413">
    <property type="entry name" value="lambda repressor-like DNA-binding domains"/>
    <property type="match status" value="1"/>
</dbReference>
<dbReference type="Pfam" id="PF01381">
    <property type="entry name" value="HTH_3"/>
    <property type="match status" value="1"/>
</dbReference>